<dbReference type="GO" id="GO:0005829">
    <property type="term" value="C:cytosol"/>
    <property type="evidence" value="ECO:0007669"/>
    <property type="project" value="TreeGrafter"/>
</dbReference>
<keyword evidence="7" id="KW-0344">Guanine-nucleotide releasing factor</keyword>
<feature type="compositionally biased region" description="Polar residues" evidence="10">
    <location>
        <begin position="773"/>
        <end position="794"/>
    </location>
</feature>
<dbReference type="GO" id="GO:0006915">
    <property type="term" value="P:apoptotic process"/>
    <property type="evidence" value="ECO:0007669"/>
    <property type="project" value="UniProtKB-KW"/>
</dbReference>
<accession>A0A821JHB7</accession>
<feature type="compositionally biased region" description="Polar residues" evidence="10">
    <location>
        <begin position="240"/>
        <end position="252"/>
    </location>
</feature>
<dbReference type="InterPro" id="IPR001194">
    <property type="entry name" value="cDENN_dom"/>
</dbReference>
<keyword evidence="8" id="KW-0053">Apoptosis</keyword>
<dbReference type="PANTHER" id="PTHR13008:SF7">
    <property type="entry name" value="MAP KINASE-ACTIVATING DEATH DOMAIN PROTEIN"/>
    <property type="match status" value="1"/>
</dbReference>
<dbReference type="Pfam" id="PF25328">
    <property type="entry name" value="PH_MADD"/>
    <property type="match status" value="1"/>
</dbReference>
<dbReference type="InterPro" id="IPR057469">
    <property type="entry name" value="PH_MADD"/>
</dbReference>
<evidence type="ECO:0000259" key="11">
    <source>
        <dbReference type="PROSITE" id="PS50211"/>
    </source>
</evidence>
<dbReference type="InterPro" id="IPR043153">
    <property type="entry name" value="DENN_C"/>
</dbReference>
<dbReference type="Proteomes" id="UP000663848">
    <property type="component" value="Unassembled WGS sequence"/>
</dbReference>
<evidence type="ECO:0000256" key="5">
    <source>
        <dbReference type="ARBA" id="ARBA00022475"/>
    </source>
</evidence>
<feature type="domain" description="UDENN" evidence="11">
    <location>
        <begin position="123"/>
        <end position="647"/>
    </location>
</feature>
<evidence type="ECO:0000256" key="2">
    <source>
        <dbReference type="ARBA" id="ARBA00004496"/>
    </source>
</evidence>
<dbReference type="InterPro" id="IPR039980">
    <property type="entry name" value="MADD"/>
</dbReference>
<evidence type="ECO:0000256" key="1">
    <source>
        <dbReference type="ARBA" id="ARBA00004236"/>
    </source>
</evidence>
<evidence type="ECO:0000256" key="9">
    <source>
        <dbReference type="ARBA" id="ARBA00023136"/>
    </source>
</evidence>
<dbReference type="PANTHER" id="PTHR13008">
    <property type="entry name" value="MAP-KINASE ACTIVATING DEATH DOMAIN PROTEIN MADD /DENN/AEX-3 C.ELEGANS"/>
    <property type="match status" value="1"/>
</dbReference>
<protein>
    <recommendedName>
        <fullName evidence="4">MAP kinase-activating death domain protein</fullName>
    </recommendedName>
</protein>
<dbReference type="InterPro" id="IPR056574">
    <property type="entry name" value="Death_MADD"/>
</dbReference>
<dbReference type="GO" id="GO:0005886">
    <property type="term" value="C:plasma membrane"/>
    <property type="evidence" value="ECO:0007669"/>
    <property type="project" value="UniProtKB-SubCell"/>
</dbReference>
<name>A0A821JHB7_9BILA</name>
<dbReference type="Gene3D" id="3.40.50.11500">
    <property type="match status" value="1"/>
</dbReference>
<reference evidence="12" key="1">
    <citation type="submission" date="2021-02" db="EMBL/GenBank/DDBJ databases">
        <authorList>
            <person name="Nowell W R."/>
        </authorList>
    </citation>
    <scope>NUCLEOTIDE SEQUENCE</scope>
</reference>
<dbReference type="GO" id="GO:0042981">
    <property type="term" value="P:regulation of apoptotic process"/>
    <property type="evidence" value="ECO:0007669"/>
    <property type="project" value="TreeGrafter"/>
</dbReference>
<dbReference type="PROSITE" id="PS50211">
    <property type="entry name" value="DENN"/>
    <property type="match status" value="1"/>
</dbReference>
<dbReference type="Pfam" id="PF23629">
    <property type="entry name" value="Death_MADD"/>
    <property type="match status" value="1"/>
</dbReference>
<feature type="region of interest" description="Disordered" evidence="10">
    <location>
        <begin position="693"/>
        <end position="722"/>
    </location>
</feature>
<keyword evidence="6" id="KW-0963">Cytoplasm</keyword>
<comment type="subcellular location">
    <subcellularLocation>
        <location evidence="1">Cell membrane</location>
    </subcellularLocation>
    <subcellularLocation>
        <location evidence="2">Cytoplasm</location>
    </subcellularLocation>
</comment>
<dbReference type="InterPro" id="IPR005112">
    <property type="entry name" value="dDENN_dom"/>
</dbReference>
<dbReference type="GO" id="GO:0005739">
    <property type="term" value="C:mitochondrion"/>
    <property type="evidence" value="ECO:0007669"/>
    <property type="project" value="InterPro"/>
</dbReference>
<dbReference type="GO" id="GO:0005085">
    <property type="term" value="F:guanyl-nucleotide exchange factor activity"/>
    <property type="evidence" value="ECO:0007669"/>
    <property type="project" value="UniProtKB-KW"/>
</dbReference>
<evidence type="ECO:0000256" key="8">
    <source>
        <dbReference type="ARBA" id="ARBA00022703"/>
    </source>
</evidence>
<dbReference type="InterPro" id="IPR008699">
    <property type="entry name" value="NDUFB8"/>
</dbReference>
<dbReference type="SMART" id="SM00799">
    <property type="entry name" value="DENN"/>
    <property type="match status" value="1"/>
</dbReference>
<feature type="compositionally biased region" description="Basic and acidic residues" evidence="10">
    <location>
        <begin position="1327"/>
        <end position="1342"/>
    </location>
</feature>
<gene>
    <name evidence="12" type="ORF">QYT958_LOCUS19032</name>
</gene>
<evidence type="ECO:0000256" key="10">
    <source>
        <dbReference type="SAM" id="MobiDB-lite"/>
    </source>
</evidence>
<dbReference type="GO" id="GO:0032483">
    <property type="term" value="P:regulation of Rab protein signal transduction"/>
    <property type="evidence" value="ECO:0007669"/>
    <property type="project" value="TreeGrafter"/>
</dbReference>
<dbReference type="Pfam" id="PF02141">
    <property type="entry name" value="DENN"/>
    <property type="match status" value="1"/>
</dbReference>
<evidence type="ECO:0000313" key="13">
    <source>
        <dbReference type="Proteomes" id="UP000663848"/>
    </source>
</evidence>
<evidence type="ECO:0000256" key="4">
    <source>
        <dbReference type="ARBA" id="ARBA00017868"/>
    </source>
</evidence>
<keyword evidence="9" id="KW-0472">Membrane</keyword>
<comment type="caution">
    <text evidence="12">The sequence shown here is derived from an EMBL/GenBank/DDBJ whole genome shotgun (WGS) entry which is preliminary data.</text>
</comment>
<evidence type="ECO:0000256" key="7">
    <source>
        <dbReference type="ARBA" id="ARBA00022658"/>
    </source>
</evidence>
<dbReference type="SMART" id="SM00801">
    <property type="entry name" value="dDENN"/>
    <property type="match status" value="1"/>
</dbReference>
<feature type="region of interest" description="Disordered" evidence="10">
    <location>
        <begin position="773"/>
        <end position="806"/>
    </location>
</feature>
<feature type="compositionally biased region" description="Acidic residues" evidence="10">
    <location>
        <begin position="708"/>
        <end position="718"/>
    </location>
</feature>
<dbReference type="Pfam" id="PF05821">
    <property type="entry name" value="NDUF_B8"/>
    <property type="match status" value="1"/>
</dbReference>
<evidence type="ECO:0000313" key="12">
    <source>
        <dbReference type="EMBL" id="CAF4722125.1"/>
    </source>
</evidence>
<comment type="similarity">
    <text evidence="3">Belongs to the MADD family.</text>
</comment>
<keyword evidence="5" id="KW-1003">Cell membrane</keyword>
<dbReference type="FunFam" id="3.40.50.11500:FF:000010">
    <property type="entry name" value="Protein CBR-AEX-3"/>
    <property type="match status" value="1"/>
</dbReference>
<feature type="region of interest" description="Disordered" evidence="10">
    <location>
        <begin position="222"/>
        <end position="258"/>
    </location>
</feature>
<evidence type="ECO:0000256" key="6">
    <source>
        <dbReference type="ARBA" id="ARBA00022490"/>
    </source>
</evidence>
<proteinExistence type="inferred from homology"/>
<dbReference type="EMBL" id="CAJOBR010003081">
    <property type="protein sequence ID" value="CAF4722125.1"/>
    <property type="molecule type" value="Genomic_DNA"/>
</dbReference>
<organism evidence="12 13">
    <name type="scientific">Rotaria socialis</name>
    <dbReference type="NCBI Taxonomy" id="392032"/>
    <lineage>
        <taxon>Eukaryota</taxon>
        <taxon>Metazoa</taxon>
        <taxon>Spiralia</taxon>
        <taxon>Gnathifera</taxon>
        <taxon>Rotifera</taxon>
        <taxon>Eurotatoria</taxon>
        <taxon>Bdelloidea</taxon>
        <taxon>Philodinida</taxon>
        <taxon>Philodinidae</taxon>
        <taxon>Rotaria</taxon>
    </lineage>
</organism>
<feature type="region of interest" description="Disordered" evidence="10">
    <location>
        <begin position="1310"/>
        <end position="1342"/>
    </location>
</feature>
<evidence type="ECO:0000256" key="3">
    <source>
        <dbReference type="ARBA" id="ARBA00005978"/>
    </source>
</evidence>
<sequence length="1764" mass="199695">MNHLIGLSRRSVLLTNRLPIQTSIRTALNNRDWRPNEDAPVSPEDRAATARKYNILEEDYKPLPPERNAGDMPDVAPAGKYFDRNPWEDYDYAADRQNWNEPRHPEDHIKYDKTRLGHGPEKQPIILKELLKLLVLPVTFILAAYGLRSLELMTPTFRSPKVEPGVVHYSFEKNDDSGHGFQQLTSFVFTLTEKDSNRQRFGICVNFYRHFSRRSCSIHSHNQQKTDCNDSSDEGPGLNSHLTVTQEQTDGTDSNERKRRRRLRNNTLTSICLISHHPFFTRFRECLTTLKHIIDACDERSSAKRTGASRGISRETVWSILTGQACECTSNIVGREVREIETWMLRLLSAPVSIPGKTKVSINILPNEPPMLFALPDHTRFSLVDFPLHLPLELLGVDLCIRVLTLIMLENKVVFQSRDYNALTMSVLAFVALLYPLEYMFPVIPLLPTCMTGAEQLLLIPTPFIIGVPASFFPYKGMGSKKFDDIWIVDLDTNQIVPPRHAEPFFDIPEFEYYILSNHLKQALGSMSVDREPIQNFDTISNDKFDTTDSKPLSSIATDPFVYGTDVDSVDIATRVAMVRFFNSPNILGHFNEYTRTLRLHPRAVVAFQYSCFVRSRPVKSAFIIRLAKTQAVEFFAEWSLCPDNVAFLRVQTGVYDPALIGDKAKWYSQDLRSIPFNVVQENSTLGQALNSLNAKSHDTEQTPTDESGSDSEDEEDSSNSCYSSLSDFVYEMRNSGICGEIRENKIYPENQEKTACVEYATVFSPPEQLQIPQNPNKISPMTDSTLSVNSNSDETSKCDSPMEGSYRVVPDLSGIRMDIDSISRSATITSATKNVSKTSQNEENGIQPTLLESSIEIHINNEKQSNQDSENNARLSSSLFEQMGDEINATVAGRVVTNIAKLATNKVSELLTFSDNPVKTIPSNANRSLLDIKPNQSTENSNVIKYIGRNFSSIVVDRPREFFRQQSVELKANTHNESQLFLKDIVTSVLDGSGIGWLKINRVKKLMEDENYRNFVLGRLNVSLDRRYSDEDAHIDDVKVSRAVFKGMVNILRAVIQGLEATFENNGVGGMASTFQLLEIAHTHYWIKDSTVRSDISPMSERNSPLVGSRESLASIDPNVPVNSTGLSSNVPLQEKPNELTSPTASLAAQLEKKHVFSGNFWRESKSVLSRSFASATQATAAFTPNFDSFLNPQHSFSSNVPYSSTHTVNPSTPSNFHSNENLLLNQTSSMLNHNDIEQKIDQIEVDGDEFQNIEIVSDPISNSMEPSTAEVNTSNLNATTMDNQIRPNSLNLIIEPKSKTYISISRVNSAGTSDEENGVDSASSTRRESKINQDPRRLSTISTEDRLKNEHALLLSTVKSSLSTGFRFRNGSLIEITGNNTVSVNDKQYIFEVLAGSARSYLWDQMQIWEDMFLDAIAQERDIIGLDQGPAEMMERYYSLSQTDRRRLELDEDRLLAVLLYNLIAFMVMMRVSKDEIRRKVRRMLGRCHIGLSMSQQVNELIDNIANLNGNDIDLRPATSRLLQKQSFTVHWGTDSSGDMLFMEVWDDCIILRSVLGEVYDRCWFEKLVNMTFSPKTKVICLWRKTDSETQLNKFYTKRCRDLYFSIKESMERAASRMKGALPDQELGGEFPIKNLNNGEGGLLKVCLEGIWLTFENDKELIDLQKIRKCTTQKGDTFVLEEFGKEKFNSYTFKKKHDLKLYDSNTKQMLTRKYKSSMANKILLAFHRVVSIVLEHRDKSAVNDAFNETNRNLQQITNELGI</sequence>
<dbReference type="InterPro" id="IPR037516">
    <property type="entry name" value="Tripartite_DENN"/>
</dbReference>